<evidence type="ECO:0000313" key="3">
    <source>
        <dbReference type="EMBL" id="KAJ8320203.1"/>
    </source>
</evidence>
<accession>A0ABQ9FWV2</accession>
<feature type="domain" description="GH18" evidence="2">
    <location>
        <begin position="1"/>
        <end position="156"/>
    </location>
</feature>
<dbReference type="Proteomes" id="UP001217089">
    <property type="component" value="Unassembled WGS sequence"/>
</dbReference>
<dbReference type="InterPro" id="IPR001223">
    <property type="entry name" value="Glyco_hydro18_cat"/>
</dbReference>
<evidence type="ECO:0000256" key="1">
    <source>
        <dbReference type="SAM" id="MobiDB-lite"/>
    </source>
</evidence>
<dbReference type="PANTHER" id="PTHR11177">
    <property type="entry name" value="CHITINASE"/>
    <property type="match status" value="1"/>
</dbReference>
<dbReference type="PROSITE" id="PS51910">
    <property type="entry name" value="GH18_2"/>
    <property type="match status" value="1"/>
</dbReference>
<keyword evidence="4" id="KW-1185">Reference proteome</keyword>
<dbReference type="Gene3D" id="3.20.20.80">
    <property type="entry name" value="Glycosidases"/>
    <property type="match status" value="1"/>
</dbReference>
<dbReference type="InterPro" id="IPR029070">
    <property type="entry name" value="Chitinase_insertion_sf"/>
</dbReference>
<gene>
    <name evidence="3" type="ORF">KUTeg_001790</name>
</gene>
<feature type="compositionally biased region" description="Polar residues" evidence="1">
    <location>
        <begin position="187"/>
        <end position="219"/>
    </location>
</feature>
<dbReference type="InterPro" id="IPR017853">
    <property type="entry name" value="GH"/>
</dbReference>
<sequence>MATFGEFNGYDWTIRKWISVGAPSDKLVLGTTGKALSFVLGDPNSNGVGAPVEGPTKLGGVFPKSGSLAYFEWLKQGATIRWDDEQKMHYAYKNNVWVGYESTRSIKEKGTVKYAKGMGLGGMMFWSFDLDDFYVNLCSSVRFPLLKALREAATNGSYTRFTTTTSTTTTTKSTAKAPVTGTMIPDSVTSEYNNTGKTEQNTTKNSTSNSGEQNISTVSGQTDGNAIIIQTDKPLKLPPSDDNIKVFILDKGCSLNTNVILIVVLSVVAIFNMI</sequence>
<proteinExistence type="predicted"/>
<dbReference type="EMBL" id="JARBDR010000141">
    <property type="protein sequence ID" value="KAJ8320203.1"/>
    <property type="molecule type" value="Genomic_DNA"/>
</dbReference>
<protein>
    <recommendedName>
        <fullName evidence="2">GH18 domain-containing protein</fullName>
    </recommendedName>
</protein>
<evidence type="ECO:0000259" key="2">
    <source>
        <dbReference type="PROSITE" id="PS51910"/>
    </source>
</evidence>
<organism evidence="3 4">
    <name type="scientific">Tegillarca granosa</name>
    <name type="common">Malaysian cockle</name>
    <name type="synonym">Anadara granosa</name>
    <dbReference type="NCBI Taxonomy" id="220873"/>
    <lineage>
        <taxon>Eukaryota</taxon>
        <taxon>Metazoa</taxon>
        <taxon>Spiralia</taxon>
        <taxon>Lophotrochozoa</taxon>
        <taxon>Mollusca</taxon>
        <taxon>Bivalvia</taxon>
        <taxon>Autobranchia</taxon>
        <taxon>Pteriomorphia</taxon>
        <taxon>Arcoida</taxon>
        <taxon>Arcoidea</taxon>
        <taxon>Arcidae</taxon>
        <taxon>Tegillarca</taxon>
    </lineage>
</organism>
<comment type="caution">
    <text evidence="3">The sequence shown here is derived from an EMBL/GenBank/DDBJ whole genome shotgun (WGS) entry which is preliminary data.</text>
</comment>
<name>A0ABQ9FWV2_TEGGR</name>
<dbReference type="SUPFAM" id="SSF51445">
    <property type="entry name" value="(Trans)glycosidases"/>
    <property type="match status" value="1"/>
</dbReference>
<dbReference type="Gene3D" id="3.10.50.10">
    <property type="match status" value="1"/>
</dbReference>
<dbReference type="InterPro" id="IPR050314">
    <property type="entry name" value="Glycosyl_Hydrlase_18"/>
</dbReference>
<dbReference type="Pfam" id="PF00704">
    <property type="entry name" value="Glyco_hydro_18"/>
    <property type="match status" value="1"/>
</dbReference>
<dbReference type="SUPFAM" id="SSF54556">
    <property type="entry name" value="Chitinase insertion domain"/>
    <property type="match status" value="1"/>
</dbReference>
<reference evidence="3 4" key="1">
    <citation type="submission" date="2022-12" db="EMBL/GenBank/DDBJ databases">
        <title>Chromosome-level genome of Tegillarca granosa.</title>
        <authorList>
            <person name="Kim J."/>
        </authorList>
    </citation>
    <scope>NUCLEOTIDE SEQUENCE [LARGE SCALE GENOMIC DNA]</scope>
    <source>
        <strain evidence="3">Teg-2019</strain>
        <tissue evidence="3">Adductor muscle</tissue>
    </source>
</reference>
<dbReference type="PANTHER" id="PTHR11177:SF317">
    <property type="entry name" value="CHITINASE 12-RELATED"/>
    <property type="match status" value="1"/>
</dbReference>
<feature type="region of interest" description="Disordered" evidence="1">
    <location>
        <begin position="186"/>
        <end position="219"/>
    </location>
</feature>
<evidence type="ECO:0000313" key="4">
    <source>
        <dbReference type="Proteomes" id="UP001217089"/>
    </source>
</evidence>